<evidence type="ECO:0000256" key="5">
    <source>
        <dbReference type="ARBA" id="ARBA00022723"/>
    </source>
</evidence>
<reference evidence="10" key="2">
    <citation type="submission" date="2025-08" db="UniProtKB">
        <authorList>
            <consortium name="Ensembl"/>
        </authorList>
    </citation>
    <scope>IDENTIFICATION</scope>
</reference>
<dbReference type="GO" id="GO:0008237">
    <property type="term" value="F:metallopeptidase activity"/>
    <property type="evidence" value="ECO:0007669"/>
    <property type="project" value="UniProtKB-KW"/>
</dbReference>
<keyword evidence="8" id="KW-0482">Metalloprotease</keyword>
<dbReference type="GO" id="GO:0046872">
    <property type="term" value="F:metal ion binding"/>
    <property type="evidence" value="ECO:0007669"/>
    <property type="project" value="UniProtKB-KW"/>
</dbReference>
<evidence type="ECO:0000256" key="8">
    <source>
        <dbReference type="ARBA" id="ARBA00023049"/>
    </source>
</evidence>
<evidence type="ECO:0000313" key="10">
    <source>
        <dbReference type="Ensembl" id="ENSMUNP00000024050.1"/>
    </source>
</evidence>
<reference evidence="10" key="3">
    <citation type="submission" date="2025-09" db="UniProtKB">
        <authorList>
            <consortium name="Ensembl"/>
        </authorList>
    </citation>
    <scope>IDENTIFICATION</scope>
</reference>
<keyword evidence="5" id="KW-0479">Metal-binding</keyword>
<dbReference type="GO" id="GO:0005856">
    <property type="term" value="C:cytoskeleton"/>
    <property type="evidence" value="ECO:0007669"/>
    <property type="project" value="UniProtKB-SubCell"/>
</dbReference>
<name>A0A8V5G4A4_MELUD</name>
<evidence type="ECO:0000256" key="7">
    <source>
        <dbReference type="ARBA" id="ARBA00022833"/>
    </source>
</evidence>
<comment type="subcellular location">
    <subcellularLocation>
        <location evidence="2">Cytoplasm</location>
        <location evidence="2">Cytoskeleton</location>
    </subcellularLocation>
</comment>
<dbReference type="Gene3D" id="3.40.630.10">
    <property type="entry name" value="Zn peptidases"/>
    <property type="match status" value="1"/>
</dbReference>
<sequence length="222" mass="24400">MGAPSASPSTHPWASRQCPTAPALGGPQGPHPLQQRPWRGPRTQHCSLTRHPCGCLDFLLSTDTRLLWCLFVFMVVPMLNPDGWWWGIPNCGTCGLWLRGEGCCGEGMVLVVLYCDFHWHSWKNNIFMYGCDGGSAGAGLWLHQRIFPLMFSKNTPDKFSFPSCKFKVQKSKAGTGWVVMWCLGVSNSYTLEVAFGGSTLAAPTAPCPTHSWFSSSRSVLSA</sequence>
<evidence type="ECO:0000256" key="9">
    <source>
        <dbReference type="ARBA" id="ARBA00023212"/>
    </source>
</evidence>
<evidence type="ECO:0000256" key="3">
    <source>
        <dbReference type="ARBA" id="ARBA00022490"/>
    </source>
</evidence>
<dbReference type="PANTHER" id="PTHR12756:SF41">
    <property type="entry name" value="CYTOSOLIC CARBOXYPEPTIDASE 2"/>
    <property type="match status" value="1"/>
</dbReference>
<dbReference type="Ensembl" id="ENSMUNT00000031959.1">
    <property type="protein sequence ID" value="ENSMUNP00000024050.1"/>
    <property type="gene ID" value="ENSMUNG00000020581.1"/>
</dbReference>
<accession>A0A8V5G4A4</accession>
<keyword evidence="7" id="KW-0862">Zinc</keyword>
<organism evidence="10 11">
    <name type="scientific">Melopsittacus undulatus</name>
    <name type="common">Budgerigar</name>
    <name type="synonym">Psittacus undulatus</name>
    <dbReference type="NCBI Taxonomy" id="13146"/>
    <lineage>
        <taxon>Eukaryota</taxon>
        <taxon>Metazoa</taxon>
        <taxon>Chordata</taxon>
        <taxon>Craniata</taxon>
        <taxon>Vertebrata</taxon>
        <taxon>Euteleostomi</taxon>
        <taxon>Archelosauria</taxon>
        <taxon>Archosauria</taxon>
        <taxon>Dinosauria</taxon>
        <taxon>Saurischia</taxon>
        <taxon>Theropoda</taxon>
        <taxon>Coelurosauria</taxon>
        <taxon>Aves</taxon>
        <taxon>Neognathae</taxon>
        <taxon>Neoaves</taxon>
        <taxon>Telluraves</taxon>
        <taxon>Australaves</taxon>
        <taxon>Psittaciformes</taxon>
        <taxon>Psittaculidae</taxon>
        <taxon>Melopsittacus</taxon>
    </lineage>
</organism>
<keyword evidence="9" id="KW-0206">Cytoskeleton</keyword>
<evidence type="ECO:0000256" key="2">
    <source>
        <dbReference type="ARBA" id="ARBA00004245"/>
    </source>
</evidence>
<evidence type="ECO:0000256" key="6">
    <source>
        <dbReference type="ARBA" id="ARBA00022801"/>
    </source>
</evidence>
<dbReference type="PANTHER" id="PTHR12756">
    <property type="entry name" value="CYTOSOLIC CARBOXYPEPTIDASE"/>
    <property type="match status" value="1"/>
</dbReference>
<proteinExistence type="predicted"/>
<comment type="cofactor">
    <cofactor evidence="1">
        <name>Zn(2+)</name>
        <dbReference type="ChEBI" id="CHEBI:29105"/>
    </cofactor>
</comment>
<dbReference type="Proteomes" id="UP000694405">
    <property type="component" value="Chromosome 4"/>
</dbReference>
<reference evidence="10" key="1">
    <citation type="submission" date="2020-03" db="EMBL/GenBank/DDBJ databases">
        <title>Melopsittacus undulatus (budgerigar) genome, bMelUnd1, maternal haplotype with Z.</title>
        <authorList>
            <person name="Gedman G."/>
            <person name="Mountcastle J."/>
            <person name="Haase B."/>
            <person name="Formenti G."/>
            <person name="Wright T."/>
            <person name="Apodaca J."/>
            <person name="Pelan S."/>
            <person name="Chow W."/>
            <person name="Rhie A."/>
            <person name="Howe K."/>
            <person name="Fedrigo O."/>
            <person name="Jarvis E.D."/>
        </authorList>
    </citation>
    <scope>NUCLEOTIDE SEQUENCE [LARGE SCALE GENOMIC DNA]</scope>
</reference>
<dbReference type="AlphaFoldDB" id="A0A8V5G4A4"/>
<keyword evidence="4" id="KW-0645">Protease</keyword>
<dbReference type="SUPFAM" id="SSF53187">
    <property type="entry name" value="Zn-dependent exopeptidases"/>
    <property type="match status" value="1"/>
</dbReference>
<dbReference type="InterPro" id="IPR050821">
    <property type="entry name" value="Cytosolic_carboxypeptidase"/>
</dbReference>
<evidence type="ECO:0000256" key="4">
    <source>
        <dbReference type="ARBA" id="ARBA00022670"/>
    </source>
</evidence>
<evidence type="ECO:0000256" key="1">
    <source>
        <dbReference type="ARBA" id="ARBA00001947"/>
    </source>
</evidence>
<keyword evidence="3" id="KW-0963">Cytoplasm</keyword>
<evidence type="ECO:0000313" key="11">
    <source>
        <dbReference type="Proteomes" id="UP000694405"/>
    </source>
</evidence>
<dbReference type="GO" id="GO:0006508">
    <property type="term" value="P:proteolysis"/>
    <property type="evidence" value="ECO:0007669"/>
    <property type="project" value="UniProtKB-KW"/>
</dbReference>
<keyword evidence="11" id="KW-1185">Reference proteome</keyword>
<keyword evidence="6" id="KW-0378">Hydrolase</keyword>
<protein>
    <submittedName>
        <fullName evidence="10">Uncharacterized protein</fullName>
    </submittedName>
</protein>